<dbReference type="Proteomes" id="UP000619260">
    <property type="component" value="Unassembled WGS sequence"/>
</dbReference>
<accession>A0A8J3YYT3</accession>
<organism evidence="2 3">
    <name type="scientific">Virgisporangium aliadipatigenens</name>
    <dbReference type="NCBI Taxonomy" id="741659"/>
    <lineage>
        <taxon>Bacteria</taxon>
        <taxon>Bacillati</taxon>
        <taxon>Actinomycetota</taxon>
        <taxon>Actinomycetes</taxon>
        <taxon>Micromonosporales</taxon>
        <taxon>Micromonosporaceae</taxon>
        <taxon>Virgisporangium</taxon>
    </lineage>
</organism>
<evidence type="ECO:0000313" key="2">
    <source>
        <dbReference type="EMBL" id="GIJ52245.1"/>
    </source>
</evidence>
<dbReference type="EMBL" id="BOPF01000070">
    <property type="protein sequence ID" value="GIJ52245.1"/>
    <property type="molecule type" value="Genomic_DNA"/>
</dbReference>
<keyword evidence="1" id="KW-0812">Transmembrane</keyword>
<dbReference type="AlphaFoldDB" id="A0A8J3YYT3"/>
<keyword evidence="1" id="KW-1133">Transmembrane helix</keyword>
<sequence length="39" mass="4017">MSTQDTTTTPVKADSDRGVMLLMLAIVAMSVAALFAMGA</sequence>
<comment type="caution">
    <text evidence="2">The sequence shown here is derived from an EMBL/GenBank/DDBJ whole genome shotgun (WGS) entry which is preliminary data.</text>
</comment>
<reference evidence="2" key="1">
    <citation type="submission" date="2021-01" db="EMBL/GenBank/DDBJ databases">
        <title>Whole genome shotgun sequence of Virgisporangium aliadipatigenens NBRC 105644.</title>
        <authorList>
            <person name="Komaki H."/>
            <person name="Tamura T."/>
        </authorList>
    </citation>
    <scope>NUCLEOTIDE SEQUENCE</scope>
    <source>
        <strain evidence="2">NBRC 105644</strain>
    </source>
</reference>
<keyword evidence="3" id="KW-1185">Reference proteome</keyword>
<evidence type="ECO:0000256" key="1">
    <source>
        <dbReference type="SAM" id="Phobius"/>
    </source>
</evidence>
<feature type="transmembrane region" description="Helical" evidence="1">
    <location>
        <begin position="20"/>
        <end position="38"/>
    </location>
</feature>
<protein>
    <submittedName>
        <fullName evidence="2">Uncharacterized protein</fullName>
    </submittedName>
</protein>
<gene>
    <name evidence="2" type="ORF">Val02_91310</name>
</gene>
<name>A0A8J3YYT3_9ACTN</name>
<keyword evidence="1" id="KW-0472">Membrane</keyword>
<evidence type="ECO:0000313" key="3">
    <source>
        <dbReference type="Proteomes" id="UP000619260"/>
    </source>
</evidence>
<proteinExistence type="predicted"/>